<dbReference type="Gene3D" id="2.60.40.10">
    <property type="entry name" value="Immunoglobulins"/>
    <property type="match status" value="1"/>
</dbReference>
<feature type="domain" description="MBG" evidence="1">
    <location>
        <begin position="1098"/>
        <end position="1169"/>
    </location>
</feature>
<dbReference type="InterPro" id="IPR024079">
    <property type="entry name" value="MetalloPept_cat_dom_sf"/>
</dbReference>
<dbReference type="KEGG" id="orp:MOP44_06105"/>
<evidence type="ECO:0000313" key="2">
    <source>
        <dbReference type="EMBL" id="UWZ85510.1"/>
    </source>
</evidence>
<dbReference type="Gene3D" id="3.40.390.10">
    <property type="entry name" value="Collagenase (Catalytic Domain)"/>
    <property type="match status" value="1"/>
</dbReference>
<organism evidence="2 3">
    <name type="scientific">Occallatibacter riparius</name>
    <dbReference type="NCBI Taxonomy" id="1002689"/>
    <lineage>
        <taxon>Bacteria</taxon>
        <taxon>Pseudomonadati</taxon>
        <taxon>Acidobacteriota</taxon>
        <taxon>Terriglobia</taxon>
        <taxon>Terriglobales</taxon>
        <taxon>Acidobacteriaceae</taxon>
        <taxon>Occallatibacter</taxon>
    </lineage>
</organism>
<dbReference type="RefSeq" id="WP_260795061.1">
    <property type="nucleotide sequence ID" value="NZ_CP093313.1"/>
</dbReference>
<keyword evidence="3" id="KW-1185">Reference proteome</keyword>
<dbReference type="SUPFAM" id="SSF55486">
    <property type="entry name" value="Metalloproteases ('zincins'), catalytic domain"/>
    <property type="match status" value="1"/>
</dbReference>
<sequence length="1401" mass="143768">MKIKTVLSHSAPVLRWAELSLIALGLSLFAASPLPVWGQTGSNALTLFQNYFVTGDYVVAGWVKGSPDGTGYAPGAISVPDTLQPGQNGVPASIPKGADIVASYLYWATVEGNQSTFAGKAAYFNGYPISGTVLGNPNAPTSWSAGGCSGSSKGSKTMRTYRADVHPFLPVDTNTTSPTFGATIASGTIPVRLADSGSNGNTAPIALGATLVIIYRVLSPAVPLNSIVLYDGAYAPSNAGTSMSQSLVGFYEPASSPVAKITHIVANGQTNKGELVYLNTASQPLPSLYGGTSPFPGIYGSWDNPTWTLNGYVKPTDTSETTSVVPTASNSGCVSWGAIVMSTSVQDTDSDGLLDVWETNQGYTDATSGQWVPLPGADPNAKDIFIELDYLNNMGGSGGPYLHSHLPKKAALDAVGNAFANQNIQVHFDLGPGIYQGDPYVISYPVSIPSPLPAGTLAPQTGAGGNSIPEGQVLCNDGATLCAYPGQPAIGWKGGFEYTKNSTNLGNFQSGRAQSYRYVLFGHSLGQPRAYWSTTASALKIPVLPQLISIVNSGNTATVTIQSPPGLIKPGDCPNAALVACGDASSARVSVIGALNQTVLNGTYSFSNAISTLANNVYKTTFTIPTTGVANGTYNFASEPQLAVTYLGPTSSSGQAELGGGGDSAVTLGLWGADDPSGCEPDPSQPLASGQDYCSNEEGTVAEQTGTLLHELGHSLALTHGGKYFLDPNNPSLPTYELNCKPNFLSVMNYMFQVRGFVDGGFDYSSQTLPPLNELSPYLSESSGLGNDMITGQPAAHLTRWYAPPNSLDIQLGNRVARSHCDGTPLGPNDIQEIRVDGFEASGGTDSAPLDFNHDLLAPDGILPPGIDLNYNGVTGDASFSGFNDWEALNLQQIGARENAFGYSGSGVKFEGGGVKFEGGGVKFEGGGVDNDGGGVKFEGGGVKFEGGGVKFEGGGVNFEGLGEQSEDVATTTADPPTALTCSVQVNGVAGCTGSSAPFTQTGTKVPLSWTAPSFGQTRSYTIARAIGSYTPSQLATLNPSPFTVIATLTGAPPAPSYIDTAVTTNTTYTYAVTDANKQGATSGPSNLLVVTVTKAIATVTLGGLNQTYTGSPLSVTATTVPGGLTVNVTYNGSATPPTAPGTYAVVGTVNDPNYQGTTTGTLTIVKATPIVSTWPTASAIIYGQTLASSKLTGGIASVAGSFAFTSPTTAPNVGTAPQSVTFTPTDATDYVSVTGTANVTVNKATASVTLGSLNQTYTGSPLSATATTSPAGLIVSFTYNGNGASPTAAGTYTVVGTINDSNYQGSATGTLTIAKATPTVSAWPKASNLIYGQTLSKSTLTGGTASVPGKFAWTTPGRVPRMGITAQSVTFTPTDSIDYKSVVGTVNITVTDRDGDFDDD</sequence>
<dbReference type="Proteomes" id="UP001059380">
    <property type="component" value="Chromosome"/>
</dbReference>
<evidence type="ECO:0000313" key="3">
    <source>
        <dbReference type="Proteomes" id="UP001059380"/>
    </source>
</evidence>
<name>A0A9J7BX56_9BACT</name>
<dbReference type="GO" id="GO:0008237">
    <property type="term" value="F:metallopeptidase activity"/>
    <property type="evidence" value="ECO:0007669"/>
    <property type="project" value="InterPro"/>
</dbReference>
<evidence type="ECO:0000259" key="1">
    <source>
        <dbReference type="Pfam" id="PF18887"/>
    </source>
</evidence>
<proteinExistence type="predicted"/>
<feature type="domain" description="MBG" evidence="1">
    <location>
        <begin position="1247"/>
        <end position="1318"/>
    </location>
</feature>
<accession>A0A9J7BX56</accession>
<dbReference type="InterPro" id="IPR013783">
    <property type="entry name" value="Ig-like_fold"/>
</dbReference>
<dbReference type="Pfam" id="PF18887">
    <property type="entry name" value="MBG_3"/>
    <property type="match status" value="2"/>
</dbReference>
<protein>
    <submittedName>
        <fullName evidence="2">MBG domain-containing protein</fullName>
    </submittedName>
</protein>
<reference evidence="2" key="1">
    <citation type="submission" date="2021-04" db="EMBL/GenBank/DDBJ databases">
        <title>Phylogenetic analysis of Acidobacteriaceae.</title>
        <authorList>
            <person name="Qiu L."/>
            <person name="Zhang Q."/>
        </authorList>
    </citation>
    <scope>NUCLEOTIDE SEQUENCE</scope>
    <source>
        <strain evidence="2">DSM 25168</strain>
    </source>
</reference>
<dbReference type="EMBL" id="CP093313">
    <property type="protein sequence ID" value="UWZ85510.1"/>
    <property type="molecule type" value="Genomic_DNA"/>
</dbReference>
<gene>
    <name evidence="2" type="ORF">MOP44_06105</name>
</gene>
<dbReference type="InterPro" id="IPR043772">
    <property type="entry name" value="MBG_3"/>
</dbReference>